<sequence length="148" mass="16541">FRTHLLFSSPHLCFSEVQKRAILGWACAIGVTGIPSLYSMKKTYQRIKKLMGDPTEKVTVPSGTTFYMNSVAKIIAMDYSNPLTHLTMQDFPEEGEGKMSQVYHGEKMLHGLPQGLAPPSVKVGSNVYFVDEILQKSNGAYFIPTKFF</sequence>
<evidence type="ECO:0000256" key="1">
    <source>
        <dbReference type="SAM" id="Phobius"/>
    </source>
</evidence>
<organism evidence="2 3">
    <name type="scientific">Pisolithus tinctorius Marx 270</name>
    <dbReference type="NCBI Taxonomy" id="870435"/>
    <lineage>
        <taxon>Eukaryota</taxon>
        <taxon>Fungi</taxon>
        <taxon>Dikarya</taxon>
        <taxon>Basidiomycota</taxon>
        <taxon>Agaricomycotina</taxon>
        <taxon>Agaricomycetes</taxon>
        <taxon>Agaricomycetidae</taxon>
        <taxon>Boletales</taxon>
        <taxon>Sclerodermatineae</taxon>
        <taxon>Pisolithaceae</taxon>
        <taxon>Pisolithus</taxon>
    </lineage>
</organism>
<proteinExistence type="predicted"/>
<protein>
    <submittedName>
        <fullName evidence="2">Uncharacterized protein</fullName>
    </submittedName>
</protein>
<feature type="non-terminal residue" evidence="2">
    <location>
        <position position="1"/>
    </location>
</feature>
<feature type="transmembrane region" description="Helical" evidence="1">
    <location>
        <begin position="20"/>
        <end position="40"/>
    </location>
</feature>
<keyword evidence="1" id="KW-0812">Transmembrane</keyword>
<keyword evidence="3" id="KW-1185">Reference proteome</keyword>
<dbReference type="InParanoid" id="A0A0C3NRL2"/>
<reference evidence="2 3" key="1">
    <citation type="submission" date="2014-04" db="EMBL/GenBank/DDBJ databases">
        <authorList>
            <consortium name="DOE Joint Genome Institute"/>
            <person name="Kuo A."/>
            <person name="Kohler A."/>
            <person name="Costa M.D."/>
            <person name="Nagy L.G."/>
            <person name="Floudas D."/>
            <person name="Copeland A."/>
            <person name="Barry K.W."/>
            <person name="Cichocki N."/>
            <person name="Veneault-Fourrey C."/>
            <person name="LaButti K."/>
            <person name="Lindquist E.A."/>
            <person name="Lipzen A."/>
            <person name="Lundell T."/>
            <person name="Morin E."/>
            <person name="Murat C."/>
            <person name="Sun H."/>
            <person name="Tunlid A."/>
            <person name="Henrissat B."/>
            <person name="Grigoriev I.V."/>
            <person name="Hibbett D.S."/>
            <person name="Martin F."/>
            <person name="Nordberg H.P."/>
            <person name="Cantor M.N."/>
            <person name="Hua S.X."/>
        </authorList>
    </citation>
    <scope>NUCLEOTIDE SEQUENCE [LARGE SCALE GENOMIC DNA]</scope>
    <source>
        <strain evidence="2 3">Marx 270</strain>
    </source>
</reference>
<feature type="non-terminal residue" evidence="2">
    <location>
        <position position="148"/>
    </location>
</feature>
<evidence type="ECO:0000313" key="2">
    <source>
        <dbReference type="EMBL" id="KIN97928.1"/>
    </source>
</evidence>
<dbReference type="HOGENOM" id="CLU_145550_1_0_1"/>
<dbReference type="EMBL" id="KN832022">
    <property type="protein sequence ID" value="KIN97928.1"/>
    <property type="molecule type" value="Genomic_DNA"/>
</dbReference>
<accession>A0A0C3NRL2</accession>
<dbReference type="AlphaFoldDB" id="A0A0C3NRL2"/>
<name>A0A0C3NRL2_PISTI</name>
<reference evidence="3" key="2">
    <citation type="submission" date="2015-01" db="EMBL/GenBank/DDBJ databases">
        <title>Evolutionary Origins and Diversification of the Mycorrhizal Mutualists.</title>
        <authorList>
            <consortium name="DOE Joint Genome Institute"/>
            <consortium name="Mycorrhizal Genomics Consortium"/>
            <person name="Kohler A."/>
            <person name="Kuo A."/>
            <person name="Nagy L.G."/>
            <person name="Floudas D."/>
            <person name="Copeland A."/>
            <person name="Barry K.W."/>
            <person name="Cichocki N."/>
            <person name="Veneault-Fourrey C."/>
            <person name="LaButti K."/>
            <person name="Lindquist E.A."/>
            <person name="Lipzen A."/>
            <person name="Lundell T."/>
            <person name="Morin E."/>
            <person name="Murat C."/>
            <person name="Riley R."/>
            <person name="Ohm R."/>
            <person name="Sun H."/>
            <person name="Tunlid A."/>
            <person name="Henrissat B."/>
            <person name="Grigoriev I.V."/>
            <person name="Hibbett D.S."/>
            <person name="Martin F."/>
        </authorList>
    </citation>
    <scope>NUCLEOTIDE SEQUENCE [LARGE SCALE GENOMIC DNA]</scope>
    <source>
        <strain evidence="3">Marx 270</strain>
    </source>
</reference>
<dbReference type="OrthoDB" id="2641988at2759"/>
<gene>
    <name evidence="2" type="ORF">M404DRAFT_47010</name>
</gene>
<keyword evidence="1" id="KW-1133">Transmembrane helix</keyword>
<keyword evidence="1" id="KW-0472">Membrane</keyword>
<dbReference type="Proteomes" id="UP000054217">
    <property type="component" value="Unassembled WGS sequence"/>
</dbReference>
<evidence type="ECO:0000313" key="3">
    <source>
        <dbReference type="Proteomes" id="UP000054217"/>
    </source>
</evidence>